<gene>
    <name evidence="1" type="ORF">V8G57_17100</name>
</gene>
<organism evidence="1 2">
    <name type="scientific">Collimonas rhizosphaerae</name>
    <dbReference type="NCBI Taxonomy" id="3126357"/>
    <lineage>
        <taxon>Bacteria</taxon>
        <taxon>Pseudomonadati</taxon>
        <taxon>Pseudomonadota</taxon>
        <taxon>Betaproteobacteria</taxon>
        <taxon>Burkholderiales</taxon>
        <taxon>Oxalobacteraceae</taxon>
        <taxon>Collimonas</taxon>
    </lineage>
</organism>
<evidence type="ECO:0000313" key="2">
    <source>
        <dbReference type="Proteomes" id="UP001495910"/>
    </source>
</evidence>
<comment type="caution">
    <text evidence="1">The sequence shown here is derived from an EMBL/GenBank/DDBJ whole genome shotgun (WGS) entry which is preliminary data.</text>
</comment>
<protein>
    <submittedName>
        <fullName evidence="1">SctK family type III secretion system sorting platform protein</fullName>
    </submittedName>
</protein>
<evidence type="ECO:0000313" key="1">
    <source>
        <dbReference type="EMBL" id="MEM4989111.1"/>
    </source>
</evidence>
<keyword evidence="2" id="KW-1185">Reference proteome</keyword>
<dbReference type="EMBL" id="JBANDC010000012">
    <property type="protein sequence ID" value="MEM4989111.1"/>
    <property type="molecule type" value="Genomic_DNA"/>
</dbReference>
<proteinExistence type="predicted"/>
<sequence length="210" mass="23801">MSKQTCSTTVKRMLWRFNVEVIAYAHPLWLKSWPARASKKLHSQTLITQLELGLVDTAWMTSRRERLMLLDAYDLKKLARLGAALGVAERLKLSIRGKEVRACVRVLGRETVDMALQLESHILAQQFKRLTGTDSITSLPRHLLDIQRRLLRTLCDSVPSAAAQRMRLRFRPGYFDRVGVFGNDAALAAALLDAVPYANLSEQAKCILHY</sequence>
<dbReference type="Proteomes" id="UP001495910">
    <property type="component" value="Unassembled WGS sequence"/>
</dbReference>
<accession>A0ABU9PYM3</accession>
<dbReference type="RefSeq" id="WP_342830388.1">
    <property type="nucleotide sequence ID" value="NZ_JBANDC010000012.1"/>
</dbReference>
<name>A0ABU9PYM3_9BURK</name>
<reference evidence="1 2" key="1">
    <citation type="submission" date="2024-02" db="EMBL/GenBank/DDBJ databases">
        <title>Draft genome sequence of Collimonas sp. strain H4R21, an effective mineral-weathering bacterial strain isolated from the beech rhizosphere.</title>
        <authorList>
            <person name="Morin E."/>
            <person name="Uroz S."/>
            <person name="Leveau J.H.J."/>
            <person name="Kumar R."/>
            <person name="Rey M.W."/>
            <person name="Pham J."/>
        </authorList>
    </citation>
    <scope>NUCLEOTIDE SEQUENCE [LARGE SCALE GENOMIC DNA]</scope>
    <source>
        <strain evidence="1 2">H4R21</strain>
    </source>
</reference>